<proteinExistence type="inferred from homology"/>
<keyword evidence="2" id="KW-0378">Hydrolase</keyword>
<dbReference type="Gene3D" id="3.20.20.80">
    <property type="entry name" value="Glycosidases"/>
    <property type="match status" value="1"/>
</dbReference>
<dbReference type="EMBL" id="CAXHTA020000007">
    <property type="protein sequence ID" value="CAL5222982.1"/>
    <property type="molecule type" value="Genomic_DNA"/>
</dbReference>
<evidence type="ECO:0000313" key="7">
    <source>
        <dbReference type="Proteomes" id="UP001497392"/>
    </source>
</evidence>
<dbReference type="Gene3D" id="2.60.120.260">
    <property type="entry name" value="Galactose-binding domain-like"/>
    <property type="match status" value="1"/>
</dbReference>
<reference evidence="6 7" key="1">
    <citation type="submission" date="2024-06" db="EMBL/GenBank/DDBJ databases">
        <authorList>
            <person name="Kraege A."/>
            <person name="Thomma B."/>
        </authorList>
    </citation>
    <scope>NUCLEOTIDE SEQUENCE [LARGE SCALE GENOMIC DNA]</scope>
</reference>
<dbReference type="InterPro" id="IPR036156">
    <property type="entry name" value="Beta-gal/glucu_dom_sf"/>
</dbReference>
<sequence>MTRPKWMNLNGPWQWQPYPTWESHPPPFGSTLERSIIVPYPIQSDLSGVPPPFNTGVLRAFYRRTFSLPIDWTTVGNDSRVLMHFDAVNWEAEVWVNQQRVGTHQGGYDRFTFDITDALLVRDVSTHEVIVRIFSPLDAAHIPIGKQRLHVPARSIFYSASSGIWQTVWLELVPGQYITSVVMIPDIDNEQVSVTVHGSTFAANMTAQVQVTADGKQVATGVGSVGRIFNVSIPDAHLWSPSDPFLYNVTVSLTPTAQPAISSRAVIVYAADSAAPAASAVDTVGTYLGMRKISLNRTSPTSPLRIFLNNNATLQIGLLDQGYWPDGIYTPATEEALLYDMRVAYALGFTTLRKHMKVEPDRYYHHADRLGMLIWQDMPAMYWEDPFSGLVGDSWRLPDEKAQFRLELERMVSGHIHFPSIIIWTLFNEGWGQFATVDTVRWARTLDSSRLWDPASGWVDPKDATSSPSVGGHHGNATGWVGDVRSDHNYPNALSSGATADRASVCSEFGGLGLFIQNHEWISGDWQVFSAYPLMSDGEALQENFLQLMDHVAKLFSSPQGLSAAIYTQVSDIEAEVNGLMTYDRKVVKMPQPLQVRQKVTQVLATDV</sequence>
<dbReference type="InterPro" id="IPR008979">
    <property type="entry name" value="Galactose-bd-like_sf"/>
</dbReference>
<evidence type="ECO:0000256" key="2">
    <source>
        <dbReference type="ARBA" id="ARBA00022801"/>
    </source>
</evidence>
<evidence type="ECO:0000259" key="5">
    <source>
        <dbReference type="Pfam" id="PF02837"/>
    </source>
</evidence>
<dbReference type="Pfam" id="PF02837">
    <property type="entry name" value="Glyco_hydro_2_N"/>
    <property type="match status" value="1"/>
</dbReference>
<feature type="domain" description="Glycosyl hydrolases family 2 sugar binding" evidence="5">
    <location>
        <begin position="38"/>
        <end position="135"/>
    </location>
</feature>
<dbReference type="SUPFAM" id="SSF49785">
    <property type="entry name" value="Galactose-binding domain-like"/>
    <property type="match status" value="1"/>
</dbReference>
<dbReference type="SUPFAM" id="SSF49303">
    <property type="entry name" value="beta-Galactosidase/glucuronidase domain"/>
    <property type="match status" value="1"/>
</dbReference>
<dbReference type="SUPFAM" id="SSF51445">
    <property type="entry name" value="(Trans)glycosidases"/>
    <property type="match status" value="1"/>
</dbReference>
<evidence type="ECO:0000313" key="6">
    <source>
        <dbReference type="EMBL" id="CAL5222982.1"/>
    </source>
</evidence>
<dbReference type="InterPro" id="IPR013783">
    <property type="entry name" value="Ig-like_fold"/>
</dbReference>
<feature type="domain" description="Glycoside hydrolase family 2 immunoglobulin-like beta-sandwich" evidence="4">
    <location>
        <begin position="178"/>
        <end position="254"/>
    </location>
</feature>
<dbReference type="Pfam" id="PF00703">
    <property type="entry name" value="Glyco_hydro_2"/>
    <property type="match status" value="1"/>
</dbReference>
<organism evidence="6 7">
    <name type="scientific">Coccomyxa viridis</name>
    <dbReference type="NCBI Taxonomy" id="1274662"/>
    <lineage>
        <taxon>Eukaryota</taxon>
        <taxon>Viridiplantae</taxon>
        <taxon>Chlorophyta</taxon>
        <taxon>core chlorophytes</taxon>
        <taxon>Trebouxiophyceae</taxon>
        <taxon>Trebouxiophyceae incertae sedis</taxon>
        <taxon>Coccomyxaceae</taxon>
        <taxon>Coccomyxa</taxon>
    </lineage>
</organism>
<dbReference type="InterPro" id="IPR006102">
    <property type="entry name" value="Ig-like_GH2"/>
</dbReference>
<dbReference type="Proteomes" id="UP001497392">
    <property type="component" value="Unassembled WGS sequence"/>
</dbReference>
<comment type="caution">
    <text evidence="6">The sequence shown here is derived from an EMBL/GenBank/DDBJ whole genome shotgun (WGS) entry which is preliminary data.</text>
</comment>
<accession>A0ABP1FXY2</accession>
<evidence type="ECO:0000259" key="4">
    <source>
        <dbReference type="Pfam" id="PF00703"/>
    </source>
</evidence>
<name>A0ABP1FXY2_9CHLO</name>
<dbReference type="PANTHER" id="PTHR42732:SF2">
    <property type="entry name" value="BETA-MANNOSIDASE"/>
    <property type="match status" value="1"/>
</dbReference>
<dbReference type="InterPro" id="IPR006104">
    <property type="entry name" value="Glyco_hydro_2_N"/>
</dbReference>
<comment type="similarity">
    <text evidence="1">Belongs to the glycosyl hydrolase 2 family.</text>
</comment>
<evidence type="ECO:0000256" key="1">
    <source>
        <dbReference type="ARBA" id="ARBA00007401"/>
    </source>
</evidence>
<keyword evidence="3" id="KW-0326">Glycosidase</keyword>
<evidence type="ECO:0000256" key="3">
    <source>
        <dbReference type="ARBA" id="ARBA00023295"/>
    </source>
</evidence>
<dbReference type="InterPro" id="IPR017853">
    <property type="entry name" value="GH"/>
</dbReference>
<dbReference type="Gene3D" id="2.60.40.10">
    <property type="entry name" value="Immunoglobulins"/>
    <property type="match status" value="1"/>
</dbReference>
<gene>
    <name evidence="6" type="primary">g5424</name>
    <name evidence="6" type="ORF">VP750_LOCUS4641</name>
</gene>
<dbReference type="InterPro" id="IPR051913">
    <property type="entry name" value="GH2_Domain-Containing"/>
</dbReference>
<protein>
    <submittedName>
        <fullName evidence="6">G5424 protein</fullName>
    </submittedName>
</protein>
<keyword evidence="7" id="KW-1185">Reference proteome</keyword>
<dbReference type="PANTHER" id="PTHR42732">
    <property type="entry name" value="BETA-GALACTOSIDASE"/>
    <property type="match status" value="1"/>
</dbReference>